<organism evidence="2 3">
    <name type="scientific">Marinifilum caeruleilacunae</name>
    <dbReference type="NCBI Taxonomy" id="2499076"/>
    <lineage>
        <taxon>Bacteria</taxon>
        <taxon>Pseudomonadati</taxon>
        <taxon>Bacteroidota</taxon>
        <taxon>Bacteroidia</taxon>
        <taxon>Marinilabiliales</taxon>
        <taxon>Marinifilaceae</taxon>
    </lineage>
</organism>
<reference evidence="2 3" key="1">
    <citation type="submission" date="2018-12" db="EMBL/GenBank/DDBJ databases">
        <title>Marinifilum JC070 sp. nov., a marine bacterium isolated from Yongle Blue Hole in the South China Sea.</title>
        <authorList>
            <person name="Fu T."/>
        </authorList>
    </citation>
    <scope>NUCLEOTIDE SEQUENCE [LARGE SCALE GENOMIC DNA]</scope>
    <source>
        <strain evidence="2 3">JC070</strain>
    </source>
</reference>
<dbReference type="PROSITE" id="PS51257">
    <property type="entry name" value="PROKAR_LIPOPROTEIN"/>
    <property type="match status" value="1"/>
</dbReference>
<sequence length="370" mass="42287">MNHSIYKNFSFALLLVGSLSLFSCGGSSGGGDEEEFEFKSSDLTNKYWYANPYLSADYNRDDALIVYRFEGGGVLKKQEFSGRRDQVVGEWSLVDNQLVIEDESIDANNRQEWFIQSSSKNNYLKLNSSNGTREFYTDIEAINDISADAYLVNDLRLVNGTYESDYKLEYAVFGDQISEVRVLPDASTSIEMEDFTNFEGKKVYYLKEADRDEYFEDFDGNQTVKFFVKANNENYKLEDQLYDSAIKALDNFSITATHASQSGSVSINWKAIDEDNIYYYVEILDKNKNEYLPKFRSTRQSADAGEDKQIVIDASTASELEALSELEVGEDYYVKISGFKYEDDIHPDNSSNKEINIQAVTRYVFKAGVW</sequence>
<feature type="signal peptide" evidence="1">
    <location>
        <begin position="1"/>
        <end position="29"/>
    </location>
</feature>
<evidence type="ECO:0000256" key="1">
    <source>
        <dbReference type="SAM" id="SignalP"/>
    </source>
</evidence>
<evidence type="ECO:0000313" key="3">
    <source>
        <dbReference type="Proteomes" id="UP000732105"/>
    </source>
</evidence>
<accession>A0ABX1WZ69</accession>
<proteinExistence type="predicted"/>
<dbReference type="RefSeq" id="WP_171596717.1">
    <property type="nucleotide sequence ID" value="NZ_RZNH01000034.1"/>
</dbReference>
<keyword evidence="1" id="KW-0732">Signal</keyword>
<evidence type="ECO:0000313" key="2">
    <source>
        <dbReference type="EMBL" id="NOU61455.1"/>
    </source>
</evidence>
<feature type="chain" id="PRO_5045539567" description="Fibronectin type-III domain-containing protein" evidence="1">
    <location>
        <begin position="30"/>
        <end position="370"/>
    </location>
</feature>
<keyword evidence="3" id="KW-1185">Reference proteome</keyword>
<gene>
    <name evidence="2" type="ORF">ELS83_16750</name>
</gene>
<protein>
    <recommendedName>
        <fullName evidence="4">Fibronectin type-III domain-containing protein</fullName>
    </recommendedName>
</protein>
<evidence type="ECO:0008006" key="4">
    <source>
        <dbReference type="Google" id="ProtNLM"/>
    </source>
</evidence>
<name>A0ABX1WZ69_9BACT</name>
<dbReference type="Proteomes" id="UP000732105">
    <property type="component" value="Unassembled WGS sequence"/>
</dbReference>
<dbReference type="EMBL" id="RZNH01000034">
    <property type="protein sequence ID" value="NOU61455.1"/>
    <property type="molecule type" value="Genomic_DNA"/>
</dbReference>
<comment type="caution">
    <text evidence="2">The sequence shown here is derived from an EMBL/GenBank/DDBJ whole genome shotgun (WGS) entry which is preliminary data.</text>
</comment>